<gene>
    <name evidence="1" type="ORF">Cvel_24727</name>
</gene>
<reference evidence="1" key="1">
    <citation type="submission" date="2014-11" db="EMBL/GenBank/DDBJ databases">
        <authorList>
            <person name="Otto D Thomas"/>
            <person name="Naeem Raeece"/>
        </authorList>
    </citation>
    <scope>NUCLEOTIDE SEQUENCE</scope>
</reference>
<dbReference type="AlphaFoldDB" id="A0A0G4H557"/>
<protein>
    <submittedName>
        <fullName evidence="1">Uncharacterized protein</fullName>
    </submittedName>
</protein>
<dbReference type="VEuPathDB" id="CryptoDB:Cvel_24727"/>
<organism evidence="1">
    <name type="scientific">Chromera velia CCMP2878</name>
    <dbReference type="NCBI Taxonomy" id="1169474"/>
    <lineage>
        <taxon>Eukaryota</taxon>
        <taxon>Sar</taxon>
        <taxon>Alveolata</taxon>
        <taxon>Colpodellida</taxon>
        <taxon>Chromeraceae</taxon>
        <taxon>Chromera</taxon>
    </lineage>
</organism>
<proteinExistence type="predicted"/>
<dbReference type="EMBL" id="CDMZ01001892">
    <property type="protein sequence ID" value="CEM38928.1"/>
    <property type="molecule type" value="Genomic_DNA"/>
</dbReference>
<accession>A0A0G4H557</accession>
<sequence length="282" mass="30210">MSKKNATVTNGGFDAVNYDRWWRESLKKESHARMFHPANRKTGTAANAAGALPPVDAPHGTYRYETAYDKTHNASKGPHPPVPARPHYQSGDLVTRTIGLKRTIPLAPQLGYVESPPTFSLRPDELGLGTYRPVTSYDPPPIACVDPPPPMVAAVPTVVAPPLTARPTASAHYSQGGRPGRSYYAHMPSTAPMSRHADHRSVPMPTNTWLPWNAKSGLVSYKSRMPTGVSRHRTGGGSGMMSGYAAAFNYTGGLEAGFTQCGCGYPRPVPGTVAEGGVLDDF</sequence>
<evidence type="ECO:0000313" key="1">
    <source>
        <dbReference type="EMBL" id="CEM38928.1"/>
    </source>
</evidence>
<name>A0A0G4H557_9ALVE</name>